<feature type="transmembrane region" description="Helical" evidence="2">
    <location>
        <begin position="313"/>
        <end position="332"/>
    </location>
</feature>
<keyword evidence="2" id="KW-1133">Transmembrane helix</keyword>
<sequence>MDSVYVPSKNSRILSENRVSKINKLYEDVQKQRSKQQSNHTYGDSVVSNNSTSVVGLESPTLEEMNGPGPVVNRRNSISNSDFTIKPQSIFTGKQTRPSPASSYGYNGDSPDISYGESNFEREQEEDDQNLMPRLRSKGSIIRMSAENTPYKPVRQFMVGSQAVRVRAQRSALRQSPRKRNTRTQLRSQLGKPVPLDYMPSSGAQYQRSAEDDSASLELRLKRIMEKDRSVFENKLRNIRRHYDEDPSETQAPVMYNKVTANKHGTSTDNNVYDNAQVNDGDHIRAELSKQTQKLDEILMLLRSSSNGTHMELLSWVTCIIILLFCNIYVYYYL</sequence>
<dbReference type="OrthoDB" id="4053921at2759"/>
<dbReference type="Proteomes" id="UP000243052">
    <property type="component" value="Chromosome ii"/>
</dbReference>
<reference evidence="3 4" key="1">
    <citation type="submission" date="2016-01" db="EMBL/GenBank/DDBJ databases">
        <title>Genome sequence of the yeast Holleya sinecauda.</title>
        <authorList>
            <person name="Dietrich F.S."/>
        </authorList>
    </citation>
    <scope>NUCLEOTIDE SEQUENCE [LARGE SCALE GENOMIC DNA]</scope>
    <source>
        <strain evidence="3 4">ATCC 58844</strain>
    </source>
</reference>
<name>A0A120K1I3_9SACH</name>
<dbReference type="STRING" id="45286.A0A120K1I3"/>
<evidence type="ECO:0000313" key="3">
    <source>
        <dbReference type="EMBL" id="AMD19424.1"/>
    </source>
</evidence>
<feature type="compositionally biased region" description="Low complexity" evidence="1">
    <location>
        <begin position="45"/>
        <end position="55"/>
    </location>
</feature>
<dbReference type="RefSeq" id="XP_017986420.1">
    <property type="nucleotide sequence ID" value="XM_018130931.1"/>
</dbReference>
<keyword evidence="4" id="KW-1185">Reference proteome</keyword>
<evidence type="ECO:0000256" key="1">
    <source>
        <dbReference type="SAM" id="MobiDB-lite"/>
    </source>
</evidence>
<feature type="region of interest" description="Disordered" evidence="1">
    <location>
        <begin position="168"/>
        <end position="213"/>
    </location>
</feature>
<dbReference type="AlphaFoldDB" id="A0A120K1I3"/>
<proteinExistence type="predicted"/>
<feature type="region of interest" description="Disordered" evidence="1">
    <location>
        <begin position="27"/>
        <end position="131"/>
    </location>
</feature>
<protein>
    <submittedName>
        <fullName evidence="3">HBR523Cp</fullName>
    </submittedName>
</protein>
<keyword evidence="2" id="KW-0472">Membrane</keyword>
<organism evidence="3 4">
    <name type="scientific">Eremothecium sinecaudum</name>
    <dbReference type="NCBI Taxonomy" id="45286"/>
    <lineage>
        <taxon>Eukaryota</taxon>
        <taxon>Fungi</taxon>
        <taxon>Dikarya</taxon>
        <taxon>Ascomycota</taxon>
        <taxon>Saccharomycotina</taxon>
        <taxon>Saccharomycetes</taxon>
        <taxon>Saccharomycetales</taxon>
        <taxon>Saccharomycetaceae</taxon>
        <taxon>Eremothecium</taxon>
    </lineage>
</organism>
<accession>A0A120K1I3</accession>
<dbReference type="EMBL" id="CP014242">
    <property type="protein sequence ID" value="AMD19424.1"/>
    <property type="molecule type" value="Genomic_DNA"/>
</dbReference>
<dbReference type="GeneID" id="28721722"/>
<keyword evidence="2" id="KW-0812">Transmembrane</keyword>
<evidence type="ECO:0000256" key="2">
    <source>
        <dbReference type="SAM" id="Phobius"/>
    </source>
</evidence>
<evidence type="ECO:0000313" key="4">
    <source>
        <dbReference type="Proteomes" id="UP000243052"/>
    </source>
</evidence>
<feature type="compositionally biased region" description="Polar residues" evidence="1">
    <location>
        <begin position="74"/>
        <end position="105"/>
    </location>
</feature>
<gene>
    <name evidence="3" type="ORF">AW171_hschr21254</name>
</gene>